<dbReference type="EMBL" id="QDAG01000006">
    <property type="protein sequence ID" value="KAE8128140.1"/>
    <property type="molecule type" value="Genomic_DNA"/>
</dbReference>
<reference evidence="3 4" key="1">
    <citation type="submission" date="2018-04" db="EMBL/GenBank/DDBJ databases">
        <authorList>
            <person name="Eckel V.P."/>
            <person name="Vogel R.F."/>
        </authorList>
    </citation>
    <scope>NUCLEOTIDE SEQUENCE [LARGE SCALE GENOMIC DNA]</scope>
    <source>
        <strain evidence="4">TMW 2.1764</strain>
    </source>
</reference>
<keyword evidence="4" id="KW-1185">Reference proteome</keyword>
<feature type="chain" id="PRO_5038864231" evidence="2">
    <location>
        <begin position="19"/>
        <end position="351"/>
    </location>
</feature>
<comment type="caution">
    <text evidence="3">The sequence shown here is derived from an EMBL/GenBank/DDBJ whole genome shotgun (WGS) entry which is preliminary data.</text>
</comment>
<feature type="compositionally biased region" description="Polar residues" evidence="1">
    <location>
        <begin position="66"/>
        <end position="78"/>
    </location>
</feature>
<feature type="region of interest" description="Disordered" evidence="1">
    <location>
        <begin position="66"/>
        <end position="91"/>
    </location>
</feature>
<feature type="signal peptide" evidence="2">
    <location>
        <begin position="1"/>
        <end position="18"/>
    </location>
</feature>
<name>A0A5N6S4F0_9BIFI</name>
<dbReference type="Proteomes" id="UP000325415">
    <property type="component" value="Unassembled WGS sequence"/>
</dbReference>
<evidence type="ECO:0000313" key="4">
    <source>
        <dbReference type="Proteomes" id="UP000325415"/>
    </source>
</evidence>
<dbReference type="InterPro" id="IPR036365">
    <property type="entry name" value="PGBD-like_sf"/>
</dbReference>
<protein>
    <submittedName>
        <fullName evidence="3">Peptidoglycan-binding protein</fullName>
    </submittedName>
</protein>
<accession>A0A5N6S4F0</accession>
<evidence type="ECO:0000256" key="1">
    <source>
        <dbReference type="SAM" id="MobiDB-lite"/>
    </source>
</evidence>
<sequence>MQARIAIPMTLTTLSALAAGVLSAALLAPMPTPAGLEPAVAADTATAGRQSFADERTVDISFETSPEQSLTTHASGTVSEDLCSPGRQMDSGSRLLSVNGSPVITLHTGTPLYRQLGEGDAGPDVLALQQELMRLGYASEGNGAYGRLTAAGVSQLLANAGVAKPDGRIRPENTVWISQTSITPTQCTAGLNATLSDGGEVMKTGGQLTAATFPVPSGLSAGKRTLTLFGASIALDKIEGRVGDQTFLNKIQSSDGYKAAIADQGGKKPTASLALDQPINAIKVPPSAITGQSGDKACVSADGKHATPVTIIGSGLGATLIQPDNAKATISTIKLGHSLDRLQCPIDGARK</sequence>
<proteinExistence type="predicted"/>
<dbReference type="OrthoDB" id="3268648at2"/>
<organism evidence="3 4">
    <name type="scientific">Bifidobacterium tibiigranuli</name>
    <dbReference type="NCBI Taxonomy" id="2172043"/>
    <lineage>
        <taxon>Bacteria</taxon>
        <taxon>Bacillati</taxon>
        <taxon>Actinomycetota</taxon>
        <taxon>Actinomycetes</taxon>
        <taxon>Bifidobacteriales</taxon>
        <taxon>Bifidobacteriaceae</taxon>
        <taxon>Bifidobacterium</taxon>
    </lineage>
</organism>
<dbReference type="SUPFAM" id="SSF47090">
    <property type="entry name" value="PGBD-like"/>
    <property type="match status" value="1"/>
</dbReference>
<dbReference type="Gene3D" id="1.10.101.10">
    <property type="entry name" value="PGBD-like superfamily/PGBD"/>
    <property type="match status" value="1"/>
</dbReference>
<evidence type="ECO:0000256" key="2">
    <source>
        <dbReference type="SAM" id="SignalP"/>
    </source>
</evidence>
<evidence type="ECO:0000313" key="3">
    <source>
        <dbReference type="EMBL" id="KAE8128140.1"/>
    </source>
</evidence>
<gene>
    <name evidence="3" type="ORF">DDE84_06615</name>
</gene>
<keyword evidence="2" id="KW-0732">Signal</keyword>
<dbReference type="AlphaFoldDB" id="A0A5N6S4F0"/>
<dbReference type="InterPro" id="IPR036366">
    <property type="entry name" value="PGBDSf"/>
</dbReference>